<sequence length="550" mass="58167">MPSRHAMVEDDFGFDHADTSKPRRAGLIWSVATVLVVLALVGGFIAWRGGVFGCKDEPVTVAADPALAAPLKDIAAAAAGRCFAFTVTAVPGPDVPAQLTKPDTPDLWVADSGSQMRRVANQLQRPLSTIAGSLAQSPAVVVGQQVPPLKSWVDVMRLPNLRMGSPIDTTIGDAPIMGALAEVDAGGITQKQLIDAMTVLAVQQNNARTGNDREGTRLNLANTTPDIPVLTTEQQFLQFTRTHQRSALKASTPADGTVMLDYPLVNTASDARREKASKAGQVLAEVAGSAEGRKILAREFLRDAQGQPLADGAGVGAVKLLTLKDPEQVDRALRQWQVLAIPIRTLVVEDVSGSMVASTGSGTRADLLREASLSGLKMFPNNAEVGAWVFSIDRGGPGIDYKEVAQIRPLGARSADGRTHRDVLAEAVKKAMADVHGGTGLYDTTLAAYKKMLQTYDPNFSNSVIIMTDGENEDPNSISLEQLLAEIKQMQDPARPVLILTIGISDNADTQALKAIADATGGTSYTAKTANDIRAVFVNAIAARVEAAGK</sequence>
<dbReference type="Gene3D" id="3.40.50.410">
    <property type="entry name" value="von Willebrand factor, type A domain"/>
    <property type="match status" value="1"/>
</dbReference>
<dbReference type="InterPro" id="IPR002035">
    <property type="entry name" value="VWF_A"/>
</dbReference>
<evidence type="ECO:0000313" key="4">
    <source>
        <dbReference type="Proteomes" id="UP001501035"/>
    </source>
</evidence>
<dbReference type="EMBL" id="BAAAVS010000012">
    <property type="protein sequence ID" value="GAA3028004.1"/>
    <property type="molecule type" value="Genomic_DNA"/>
</dbReference>
<dbReference type="Pfam" id="PF00092">
    <property type="entry name" value="VWA"/>
    <property type="match status" value="1"/>
</dbReference>
<evidence type="ECO:0000259" key="2">
    <source>
        <dbReference type="PROSITE" id="PS50234"/>
    </source>
</evidence>
<dbReference type="RefSeq" id="WP_290713010.1">
    <property type="nucleotide sequence ID" value="NZ_BAAAVS010000012.1"/>
</dbReference>
<protein>
    <submittedName>
        <fullName evidence="3">Substrate-binding domain-containing protein</fullName>
    </submittedName>
</protein>
<keyword evidence="1" id="KW-0812">Transmembrane</keyword>
<proteinExistence type="predicted"/>
<keyword evidence="1" id="KW-1133">Transmembrane helix</keyword>
<organism evidence="3 4">
    <name type="scientific">Gordonia defluvii</name>
    <dbReference type="NCBI Taxonomy" id="283718"/>
    <lineage>
        <taxon>Bacteria</taxon>
        <taxon>Bacillati</taxon>
        <taxon>Actinomycetota</taxon>
        <taxon>Actinomycetes</taxon>
        <taxon>Mycobacteriales</taxon>
        <taxon>Gordoniaceae</taxon>
        <taxon>Gordonia</taxon>
    </lineage>
</organism>
<dbReference type="Pfam" id="PF13531">
    <property type="entry name" value="SBP_bac_11"/>
    <property type="match status" value="1"/>
</dbReference>
<dbReference type="SUPFAM" id="SSF53300">
    <property type="entry name" value="vWA-like"/>
    <property type="match status" value="1"/>
</dbReference>
<dbReference type="SMART" id="SM00327">
    <property type="entry name" value="VWA"/>
    <property type="match status" value="1"/>
</dbReference>
<gene>
    <name evidence="3" type="ORF">GCM10010528_07250</name>
</gene>
<dbReference type="Proteomes" id="UP001501035">
    <property type="component" value="Unassembled WGS sequence"/>
</dbReference>
<feature type="domain" description="VWFA" evidence="2">
    <location>
        <begin position="344"/>
        <end position="541"/>
    </location>
</feature>
<evidence type="ECO:0000256" key="1">
    <source>
        <dbReference type="SAM" id="Phobius"/>
    </source>
</evidence>
<dbReference type="PROSITE" id="PS50234">
    <property type="entry name" value="VWFA"/>
    <property type="match status" value="1"/>
</dbReference>
<keyword evidence="4" id="KW-1185">Reference proteome</keyword>
<comment type="caution">
    <text evidence="3">The sequence shown here is derived from an EMBL/GenBank/DDBJ whole genome shotgun (WGS) entry which is preliminary data.</text>
</comment>
<keyword evidence="1" id="KW-0472">Membrane</keyword>
<dbReference type="InterPro" id="IPR036465">
    <property type="entry name" value="vWFA_dom_sf"/>
</dbReference>
<name>A0ABP6L459_9ACTN</name>
<reference evidence="4" key="1">
    <citation type="journal article" date="2019" name="Int. J. Syst. Evol. Microbiol.">
        <title>The Global Catalogue of Microorganisms (GCM) 10K type strain sequencing project: providing services to taxonomists for standard genome sequencing and annotation.</title>
        <authorList>
            <consortium name="The Broad Institute Genomics Platform"/>
            <consortium name="The Broad Institute Genome Sequencing Center for Infectious Disease"/>
            <person name="Wu L."/>
            <person name="Ma J."/>
        </authorList>
    </citation>
    <scope>NUCLEOTIDE SEQUENCE [LARGE SCALE GENOMIC DNA]</scope>
    <source>
        <strain evidence="4">JCM 14234</strain>
    </source>
</reference>
<evidence type="ECO:0000313" key="3">
    <source>
        <dbReference type="EMBL" id="GAA3028004.1"/>
    </source>
</evidence>
<accession>A0ABP6L459</accession>
<feature type="transmembrane region" description="Helical" evidence="1">
    <location>
        <begin position="27"/>
        <end position="47"/>
    </location>
</feature>